<proteinExistence type="predicted"/>
<reference evidence="1 2" key="1">
    <citation type="submission" date="2015-01" db="EMBL/GenBank/DDBJ databases">
        <title>Evolution of Trichinella species and genotypes.</title>
        <authorList>
            <person name="Korhonen P.K."/>
            <person name="Edoardo P."/>
            <person name="Giuseppe L.R."/>
            <person name="Gasser R.B."/>
        </authorList>
    </citation>
    <scope>NUCLEOTIDE SEQUENCE [LARGE SCALE GENOMIC DNA]</scope>
    <source>
        <strain evidence="1">ISS176</strain>
    </source>
</reference>
<evidence type="ECO:0000313" key="2">
    <source>
        <dbReference type="Proteomes" id="UP000054826"/>
    </source>
</evidence>
<gene>
    <name evidence="1" type="ORF">T4C_11431</name>
</gene>
<dbReference type="EMBL" id="JYDV01000094">
    <property type="protein sequence ID" value="KRZ35216.1"/>
    <property type="molecule type" value="Genomic_DNA"/>
</dbReference>
<organism evidence="1 2">
    <name type="scientific">Trichinella pseudospiralis</name>
    <name type="common">Parasitic roundworm</name>
    <dbReference type="NCBI Taxonomy" id="6337"/>
    <lineage>
        <taxon>Eukaryota</taxon>
        <taxon>Metazoa</taxon>
        <taxon>Ecdysozoa</taxon>
        <taxon>Nematoda</taxon>
        <taxon>Enoplea</taxon>
        <taxon>Dorylaimia</taxon>
        <taxon>Trichinellida</taxon>
        <taxon>Trichinellidae</taxon>
        <taxon>Trichinella</taxon>
    </lineage>
</organism>
<protein>
    <submittedName>
        <fullName evidence="1">Uncharacterized protein</fullName>
    </submittedName>
</protein>
<sequence>MVISMAKHWGQHWPRQRTCPSTLHCALLAGDHRAVRCDWKIIIIEIFQTRIAYCPLVWENDPSLAGVVHSRLTSLGVSTVIMGVDHCWTVAQGQMTGNGPEKRHLCTMKMEKCSGTQASALIAAHFQARR</sequence>
<comment type="caution">
    <text evidence="1">The sequence shown here is derived from an EMBL/GenBank/DDBJ whole genome shotgun (WGS) entry which is preliminary data.</text>
</comment>
<accession>A0A0V1JJR7</accession>
<name>A0A0V1JJR7_TRIPS</name>
<dbReference type="Proteomes" id="UP000054826">
    <property type="component" value="Unassembled WGS sequence"/>
</dbReference>
<evidence type="ECO:0000313" key="1">
    <source>
        <dbReference type="EMBL" id="KRZ35216.1"/>
    </source>
</evidence>
<dbReference type="AlphaFoldDB" id="A0A0V1JJR7"/>